<protein>
    <submittedName>
        <fullName evidence="1">WbqC family protein</fullName>
    </submittedName>
</protein>
<comment type="caution">
    <text evidence="1">The sequence shown here is derived from an EMBL/GenBank/DDBJ whole genome shotgun (WGS) entry which is preliminary data.</text>
</comment>
<proteinExistence type="predicted"/>
<dbReference type="InterPro" id="IPR014985">
    <property type="entry name" value="WbqC"/>
</dbReference>
<name>A0ABP7PD55_9BACT</name>
<evidence type="ECO:0000313" key="2">
    <source>
        <dbReference type="Proteomes" id="UP001501556"/>
    </source>
</evidence>
<dbReference type="Pfam" id="PF08889">
    <property type="entry name" value="WbqC"/>
    <property type="match status" value="1"/>
</dbReference>
<organism evidence="1 2">
    <name type="scientific">Hymenobacter antarcticus</name>
    <dbReference type="NCBI Taxonomy" id="486270"/>
    <lineage>
        <taxon>Bacteria</taxon>
        <taxon>Pseudomonadati</taxon>
        <taxon>Bacteroidota</taxon>
        <taxon>Cytophagia</taxon>
        <taxon>Cytophagales</taxon>
        <taxon>Hymenobacteraceae</taxon>
        <taxon>Hymenobacter</taxon>
    </lineage>
</organism>
<reference evidence="2" key="1">
    <citation type="journal article" date="2019" name="Int. J. Syst. Evol. Microbiol.">
        <title>The Global Catalogue of Microorganisms (GCM) 10K type strain sequencing project: providing services to taxonomists for standard genome sequencing and annotation.</title>
        <authorList>
            <consortium name="The Broad Institute Genomics Platform"/>
            <consortium name="The Broad Institute Genome Sequencing Center for Infectious Disease"/>
            <person name="Wu L."/>
            <person name="Ma J."/>
        </authorList>
    </citation>
    <scope>NUCLEOTIDE SEQUENCE [LARGE SCALE GENOMIC DNA]</scope>
    <source>
        <strain evidence="2">JCM 17217</strain>
    </source>
</reference>
<keyword evidence="2" id="KW-1185">Reference proteome</keyword>
<evidence type="ECO:0000313" key="1">
    <source>
        <dbReference type="EMBL" id="GAA3963717.1"/>
    </source>
</evidence>
<dbReference type="EMBL" id="BAABDI010000003">
    <property type="protein sequence ID" value="GAA3963717.1"/>
    <property type="molecule type" value="Genomic_DNA"/>
</dbReference>
<dbReference type="Proteomes" id="UP001501556">
    <property type="component" value="Unassembled WGS sequence"/>
</dbReference>
<sequence length="239" mass="27211">MSQGVSQPRWLIGNGVRLPLSESMIILTELHYHPPAALFAELLRADGLLLEAQEHYRKQTYRNRCLIRTAQGVQPLTVPVIDGNRAEKVTAAAIEIDYRQNWIHRHWRTLQTAYGNSPYFEYYADYFHDIYVGKPALLFDLNRQFLLLLLRCFRLTLPVQLTTEYYAHYPPGQLAADSILDRRDWLTPKTASQSPKPDTPAVQSLVLPYPQVFGPGFEPGLSVLDLLFSQGPAAGSFLR</sequence>
<gene>
    <name evidence="1" type="ORF">GCM10022407_07970</name>
</gene>
<accession>A0ABP7PD55</accession>